<evidence type="ECO:0000256" key="5">
    <source>
        <dbReference type="ARBA" id="ARBA00022617"/>
    </source>
</evidence>
<dbReference type="EMBL" id="JACAZH010000002">
    <property type="protein sequence ID" value="KAF7375174.1"/>
    <property type="molecule type" value="Genomic_DNA"/>
</dbReference>
<keyword evidence="10 13" id="KW-0408">Iron</keyword>
<dbReference type="GO" id="GO:0016020">
    <property type="term" value="C:membrane"/>
    <property type="evidence" value="ECO:0007669"/>
    <property type="project" value="UniProtKB-SubCell"/>
</dbReference>
<dbReference type="AlphaFoldDB" id="A0A8H7DH33"/>
<dbReference type="OrthoDB" id="1470350at2759"/>
<evidence type="ECO:0000256" key="9">
    <source>
        <dbReference type="ARBA" id="ARBA00023002"/>
    </source>
</evidence>
<comment type="caution">
    <text evidence="14">The sequence shown here is derived from an EMBL/GenBank/DDBJ whole genome shotgun (WGS) entry which is preliminary data.</text>
</comment>
<evidence type="ECO:0008006" key="16">
    <source>
        <dbReference type="Google" id="ProtNLM"/>
    </source>
</evidence>
<keyword evidence="9" id="KW-0560">Oxidoreductase</keyword>
<organism evidence="14 15">
    <name type="scientific">Mycena sanguinolenta</name>
    <dbReference type="NCBI Taxonomy" id="230812"/>
    <lineage>
        <taxon>Eukaryota</taxon>
        <taxon>Fungi</taxon>
        <taxon>Dikarya</taxon>
        <taxon>Basidiomycota</taxon>
        <taxon>Agaricomycotina</taxon>
        <taxon>Agaricomycetes</taxon>
        <taxon>Agaricomycetidae</taxon>
        <taxon>Agaricales</taxon>
        <taxon>Marasmiineae</taxon>
        <taxon>Mycenaceae</taxon>
        <taxon>Mycena</taxon>
    </lineage>
</organism>
<reference evidence="14" key="1">
    <citation type="submission" date="2020-05" db="EMBL/GenBank/DDBJ databases">
        <title>Mycena genomes resolve the evolution of fungal bioluminescence.</title>
        <authorList>
            <person name="Tsai I.J."/>
        </authorList>
    </citation>
    <scope>NUCLEOTIDE SEQUENCE</scope>
    <source>
        <strain evidence="14">160909Yilan</strain>
    </source>
</reference>
<dbReference type="PRINTS" id="PR00385">
    <property type="entry name" value="P450"/>
</dbReference>
<dbReference type="SUPFAM" id="SSF48264">
    <property type="entry name" value="Cytochrome P450"/>
    <property type="match status" value="1"/>
</dbReference>
<evidence type="ECO:0000256" key="7">
    <source>
        <dbReference type="ARBA" id="ARBA00022723"/>
    </source>
</evidence>
<keyword evidence="11" id="KW-0503">Monooxygenase</keyword>
<evidence type="ECO:0000256" key="10">
    <source>
        <dbReference type="ARBA" id="ARBA00023004"/>
    </source>
</evidence>
<evidence type="ECO:0000256" key="13">
    <source>
        <dbReference type="PIRSR" id="PIRSR602401-1"/>
    </source>
</evidence>
<evidence type="ECO:0000256" key="12">
    <source>
        <dbReference type="ARBA" id="ARBA00023136"/>
    </source>
</evidence>
<dbReference type="Gene3D" id="1.10.630.10">
    <property type="entry name" value="Cytochrome P450"/>
    <property type="match status" value="1"/>
</dbReference>
<dbReference type="GO" id="GO:0005506">
    <property type="term" value="F:iron ion binding"/>
    <property type="evidence" value="ECO:0007669"/>
    <property type="project" value="InterPro"/>
</dbReference>
<evidence type="ECO:0000256" key="3">
    <source>
        <dbReference type="ARBA" id="ARBA00004721"/>
    </source>
</evidence>
<comment type="cofactor">
    <cofactor evidence="1 13">
        <name>heme</name>
        <dbReference type="ChEBI" id="CHEBI:30413"/>
    </cofactor>
</comment>
<keyword evidence="5 13" id="KW-0349">Heme</keyword>
<comment type="similarity">
    <text evidence="4">Belongs to the cytochrome P450 family.</text>
</comment>
<evidence type="ECO:0000313" key="14">
    <source>
        <dbReference type="EMBL" id="KAF7375174.1"/>
    </source>
</evidence>
<dbReference type="PANTHER" id="PTHR24305:SF166">
    <property type="entry name" value="CYTOCHROME P450 12A4, MITOCHONDRIAL-RELATED"/>
    <property type="match status" value="1"/>
</dbReference>
<dbReference type="Proteomes" id="UP000623467">
    <property type="component" value="Unassembled WGS sequence"/>
</dbReference>
<keyword evidence="12" id="KW-0472">Membrane</keyword>
<gene>
    <name evidence="14" type="ORF">MSAN_00404000</name>
</gene>
<proteinExistence type="inferred from homology"/>
<feature type="binding site" description="axial binding residue" evidence="13">
    <location>
        <position position="458"/>
    </location>
    <ligand>
        <name>heme</name>
        <dbReference type="ChEBI" id="CHEBI:30413"/>
    </ligand>
    <ligandPart>
        <name>Fe</name>
        <dbReference type="ChEBI" id="CHEBI:18248"/>
    </ligandPart>
</feature>
<keyword evidence="6" id="KW-0812">Transmembrane</keyword>
<evidence type="ECO:0000256" key="8">
    <source>
        <dbReference type="ARBA" id="ARBA00022989"/>
    </source>
</evidence>
<dbReference type="PANTHER" id="PTHR24305">
    <property type="entry name" value="CYTOCHROME P450"/>
    <property type="match status" value="1"/>
</dbReference>
<protein>
    <recommendedName>
        <fullName evidence="16">Cytochrome P450</fullName>
    </recommendedName>
</protein>
<dbReference type="InterPro" id="IPR002401">
    <property type="entry name" value="Cyt_P450_E_grp-I"/>
</dbReference>
<dbReference type="GO" id="GO:0016705">
    <property type="term" value="F:oxidoreductase activity, acting on paired donors, with incorporation or reduction of molecular oxygen"/>
    <property type="evidence" value="ECO:0007669"/>
    <property type="project" value="InterPro"/>
</dbReference>
<evidence type="ECO:0000256" key="4">
    <source>
        <dbReference type="ARBA" id="ARBA00010617"/>
    </source>
</evidence>
<dbReference type="PRINTS" id="PR00463">
    <property type="entry name" value="EP450I"/>
</dbReference>
<keyword evidence="15" id="KW-1185">Reference proteome</keyword>
<comment type="pathway">
    <text evidence="3">Secondary metabolite biosynthesis; terpenoid biosynthesis.</text>
</comment>
<name>A0A8H7DH33_9AGAR</name>
<evidence type="ECO:0000313" key="15">
    <source>
        <dbReference type="Proteomes" id="UP000623467"/>
    </source>
</evidence>
<evidence type="ECO:0000256" key="11">
    <source>
        <dbReference type="ARBA" id="ARBA00023033"/>
    </source>
</evidence>
<keyword evidence="8" id="KW-1133">Transmembrane helix</keyword>
<dbReference type="GO" id="GO:0020037">
    <property type="term" value="F:heme binding"/>
    <property type="evidence" value="ECO:0007669"/>
    <property type="project" value="InterPro"/>
</dbReference>
<accession>A0A8H7DH33</accession>
<evidence type="ECO:0000256" key="2">
    <source>
        <dbReference type="ARBA" id="ARBA00004370"/>
    </source>
</evidence>
<evidence type="ECO:0000256" key="1">
    <source>
        <dbReference type="ARBA" id="ARBA00001971"/>
    </source>
</evidence>
<dbReference type="Pfam" id="PF00067">
    <property type="entry name" value="p450"/>
    <property type="match status" value="1"/>
</dbReference>
<dbReference type="InterPro" id="IPR050121">
    <property type="entry name" value="Cytochrome_P450_monoxygenase"/>
</dbReference>
<dbReference type="InterPro" id="IPR001128">
    <property type="entry name" value="Cyt_P450"/>
</dbReference>
<dbReference type="GO" id="GO:0004497">
    <property type="term" value="F:monooxygenase activity"/>
    <property type="evidence" value="ECO:0007669"/>
    <property type="project" value="UniProtKB-KW"/>
</dbReference>
<evidence type="ECO:0000256" key="6">
    <source>
        <dbReference type="ARBA" id="ARBA00022692"/>
    </source>
</evidence>
<keyword evidence="7 13" id="KW-0479">Metal-binding</keyword>
<sequence length="522" mass="59002">MANDGVLLDKWRREFGPNFVFKGLFSVRELHTSDTKAISHIVTRPNLYQKSSFNLYASKQFLGPGLLGVELEDHRRQVSETWLPDEIIILKSILSAAEDPGDYLSTNVSQNAYLIPIPRQNPAFSVAQIRHVSDISVEKAIKLRDIWSAQFADNTCPPTIEVLSWLRRMTLDVIGEAGFNYYFHNLDDKPSELNDVFTQLFHSPTSQRDNAFRLVQAMIPILRLVPVPGRQLFRKVRAKMVSIGRELVEQSKIATSKETTEAPLSGRRDILSLLVKANMAADIPDRQRLSDEEVIGQIPTFFLAGHETTSVATAWALHSLSLNQKAQMKLREEVLAVPTDTPTMDELNNLVYLEWVVRENMRVNSPVVSVTRMAMEDDVLPLSKPYIDKNGAIHETLPIRKGQTIHVPISAVNTDKDIWGPDAQEFRPERWENVPKAVQNIPGMWANLLTFFAGPHNCIGFRFTLVEQKALLFTLIRAFEFENAIPEGGIGRTSTPLRRPIILADKNKTGRMPLIVKRYTGC</sequence>
<dbReference type="InterPro" id="IPR036396">
    <property type="entry name" value="Cyt_P450_sf"/>
</dbReference>
<comment type="subcellular location">
    <subcellularLocation>
        <location evidence="2">Membrane</location>
    </subcellularLocation>
</comment>